<dbReference type="Proteomes" id="UP001497457">
    <property type="component" value="Chromosome 35b"/>
</dbReference>
<reference evidence="3" key="1">
    <citation type="submission" date="2024-06" db="EMBL/GenBank/DDBJ databases">
        <authorList>
            <person name="Ryan C."/>
        </authorList>
    </citation>
    <scope>NUCLEOTIDE SEQUENCE [LARGE SCALE GENOMIC DNA]</scope>
</reference>
<reference evidence="2 3" key="2">
    <citation type="submission" date="2024-10" db="EMBL/GenBank/DDBJ databases">
        <authorList>
            <person name="Ryan C."/>
        </authorList>
    </citation>
    <scope>NUCLEOTIDE SEQUENCE [LARGE SCALE GENOMIC DNA]</scope>
</reference>
<keyword evidence="3" id="KW-1185">Reference proteome</keyword>
<name>A0ABC9DX79_9POAL</name>
<dbReference type="EMBL" id="OZ075145">
    <property type="protein sequence ID" value="CAL5046605.1"/>
    <property type="molecule type" value="Genomic_DNA"/>
</dbReference>
<proteinExistence type="predicted"/>
<evidence type="ECO:0000313" key="3">
    <source>
        <dbReference type="Proteomes" id="UP001497457"/>
    </source>
</evidence>
<keyword evidence="1" id="KW-1133">Transmembrane helix</keyword>
<gene>
    <name evidence="2" type="ORF">URODEC1_LOCUS89430</name>
</gene>
<feature type="transmembrane region" description="Helical" evidence="1">
    <location>
        <begin position="80"/>
        <end position="102"/>
    </location>
</feature>
<evidence type="ECO:0000313" key="2">
    <source>
        <dbReference type="EMBL" id="CAL5046605.1"/>
    </source>
</evidence>
<evidence type="ECO:0000256" key="1">
    <source>
        <dbReference type="SAM" id="Phobius"/>
    </source>
</evidence>
<dbReference type="AlphaFoldDB" id="A0ABC9DX79"/>
<accession>A0ABC9DX79</accession>
<sequence length="123" mass="12418">MAERVRVAIVLGVGGAAVGGPEALRILRAVAGRSAAADVAICVLLICSFTALVLGNLLLARFLREARRNARAAAPATERFAKMTAAVALAAMFFITATLLAVPAMPARRGNAAAGGAARSCSA</sequence>
<keyword evidence="1" id="KW-0472">Membrane</keyword>
<protein>
    <submittedName>
        <fullName evidence="2">Uncharacterized protein</fullName>
    </submittedName>
</protein>
<feature type="transmembrane region" description="Helical" evidence="1">
    <location>
        <begin position="35"/>
        <end position="59"/>
    </location>
</feature>
<organism evidence="2 3">
    <name type="scientific">Urochloa decumbens</name>
    <dbReference type="NCBI Taxonomy" id="240449"/>
    <lineage>
        <taxon>Eukaryota</taxon>
        <taxon>Viridiplantae</taxon>
        <taxon>Streptophyta</taxon>
        <taxon>Embryophyta</taxon>
        <taxon>Tracheophyta</taxon>
        <taxon>Spermatophyta</taxon>
        <taxon>Magnoliopsida</taxon>
        <taxon>Liliopsida</taxon>
        <taxon>Poales</taxon>
        <taxon>Poaceae</taxon>
        <taxon>PACMAD clade</taxon>
        <taxon>Panicoideae</taxon>
        <taxon>Panicodae</taxon>
        <taxon>Paniceae</taxon>
        <taxon>Melinidinae</taxon>
        <taxon>Urochloa</taxon>
    </lineage>
</organism>
<keyword evidence="1" id="KW-0812">Transmembrane</keyword>